<dbReference type="InterPro" id="IPR044527">
    <property type="entry name" value="NrtA/CpmA_ABC-bd_dom"/>
</dbReference>
<dbReference type="AlphaFoldDB" id="A0A4Y9SAX7"/>
<dbReference type="Pfam" id="PF13379">
    <property type="entry name" value="NMT1_2"/>
    <property type="match status" value="1"/>
</dbReference>
<accession>A0A4Y9SAX7</accession>
<proteinExistence type="predicted"/>
<dbReference type="CDD" id="cd13553">
    <property type="entry name" value="PBP2_NrtA_CpmA_like"/>
    <property type="match status" value="1"/>
</dbReference>
<dbReference type="Proteomes" id="UP000298438">
    <property type="component" value="Unassembled WGS sequence"/>
</dbReference>
<dbReference type="Gene3D" id="3.40.190.10">
    <property type="entry name" value="Periplasmic binding protein-like II"/>
    <property type="match status" value="2"/>
</dbReference>
<reference evidence="7 8" key="1">
    <citation type="submission" date="2019-03" db="EMBL/GenBank/DDBJ databases">
        <title>Draft Genome Sequence of Massilia arenosa sp. nov., a Novel Massilia Species Isolated from a Sandy-loam Maize Soil.</title>
        <authorList>
            <person name="Raths R."/>
            <person name="Peta V."/>
            <person name="Bucking H."/>
        </authorList>
    </citation>
    <scope>NUCLEOTIDE SEQUENCE [LARGE SCALE GENOMIC DNA]</scope>
    <source>
        <strain evidence="7 8">MC02</strain>
    </source>
</reference>
<evidence type="ECO:0000256" key="5">
    <source>
        <dbReference type="ARBA" id="ARBA00022729"/>
    </source>
</evidence>
<evidence type="ECO:0000256" key="2">
    <source>
        <dbReference type="ARBA" id="ARBA00022448"/>
    </source>
</evidence>
<dbReference type="PANTHER" id="PTHR30024">
    <property type="entry name" value="ALIPHATIC SULFONATES-BINDING PROTEIN-RELATED"/>
    <property type="match status" value="1"/>
</dbReference>
<dbReference type="EMBL" id="SPVF01000153">
    <property type="protein sequence ID" value="TFW19080.1"/>
    <property type="molecule type" value="Genomic_DNA"/>
</dbReference>
<sequence>MTRVHGTAPERTEVRVGFMPLTDCAPVVMASVLGFDEQQGIRIVLSKEASWSSVRDRLVRGQLDAAHVLYGLMVGVQLGIGAAPHPLAILMGLSRNGQAITLSRRLAERGAVDGSSLAQLIRAEPRGYSFGHTFPTGNHALWLYYWLAAAGIDPFRHAYSVTVPPPQMAANLAAGHMDGYCAGEPWGARAVRDGSGFTVATSQEIWPDHPGKVLGTSSAFADACPNTCRALVAAVLQAARWMDASGANRSAAAEVLSSPAYVGAAREDIAPRLLGRYEDGLGNSWDDANPVRFHDGGAVNHPWLSDATWFMTQQVRWGLLKKEPDYEAVAAALNRMRLYREAAELAEVPTFSALHRSSRLIDDVVWDGSDPHGYLASCTIRR</sequence>
<keyword evidence="8" id="KW-1185">Reference proteome</keyword>
<dbReference type="GO" id="GO:0012505">
    <property type="term" value="C:endomembrane system"/>
    <property type="evidence" value="ECO:0007669"/>
    <property type="project" value="UniProtKB-SubCell"/>
</dbReference>
<keyword evidence="3" id="KW-1003">Cell membrane</keyword>
<dbReference type="OrthoDB" id="9789215at2"/>
<evidence type="ECO:0000313" key="8">
    <source>
        <dbReference type="Proteomes" id="UP000298438"/>
    </source>
</evidence>
<dbReference type="PANTHER" id="PTHR30024:SF7">
    <property type="entry name" value="NITRATE_NITRITE BINDING PROTEIN NRTA"/>
    <property type="match status" value="1"/>
</dbReference>
<evidence type="ECO:0000256" key="6">
    <source>
        <dbReference type="ARBA" id="ARBA00023136"/>
    </source>
</evidence>
<name>A0A4Y9SAX7_9BURK</name>
<keyword evidence="4" id="KW-0997">Cell inner membrane</keyword>
<evidence type="ECO:0000256" key="1">
    <source>
        <dbReference type="ARBA" id="ARBA00004308"/>
    </source>
</evidence>
<protein>
    <submittedName>
        <fullName evidence="7">Nitrate ABC transporter substrate-binding protein</fullName>
    </submittedName>
</protein>
<dbReference type="SUPFAM" id="SSF53850">
    <property type="entry name" value="Periplasmic binding protein-like II"/>
    <property type="match status" value="1"/>
</dbReference>
<comment type="subcellular location">
    <subcellularLocation>
        <location evidence="1">Endomembrane system</location>
    </subcellularLocation>
</comment>
<evidence type="ECO:0000256" key="3">
    <source>
        <dbReference type="ARBA" id="ARBA00022475"/>
    </source>
</evidence>
<gene>
    <name evidence="7" type="ORF">E4L96_12505</name>
</gene>
<comment type="caution">
    <text evidence="7">The sequence shown here is derived from an EMBL/GenBank/DDBJ whole genome shotgun (WGS) entry which is preliminary data.</text>
</comment>
<evidence type="ECO:0000256" key="4">
    <source>
        <dbReference type="ARBA" id="ARBA00022519"/>
    </source>
</evidence>
<evidence type="ECO:0000313" key="7">
    <source>
        <dbReference type="EMBL" id="TFW19080.1"/>
    </source>
</evidence>
<keyword evidence="2" id="KW-0813">Transport</keyword>
<organism evidence="7 8">
    <name type="scientific">Zemynaea arenosa</name>
    <dbReference type="NCBI Taxonomy" id="2561931"/>
    <lineage>
        <taxon>Bacteria</taxon>
        <taxon>Pseudomonadati</taxon>
        <taxon>Pseudomonadota</taxon>
        <taxon>Betaproteobacteria</taxon>
        <taxon>Burkholderiales</taxon>
        <taxon>Oxalobacteraceae</taxon>
        <taxon>Telluria group</taxon>
        <taxon>Zemynaea</taxon>
    </lineage>
</organism>
<keyword evidence="5" id="KW-0732">Signal</keyword>
<dbReference type="RefSeq" id="WP_135207555.1">
    <property type="nucleotide sequence ID" value="NZ_SPVF01000153.1"/>
</dbReference>
<keyword evidence="6" id="KW-0472">Membrane</keyword>